<protein>
    <submittedName>
        <fullName evidence="1">Uncharacterized protein</fullName>
    </submittedName>
</protein>
<dbReference type="EMBL" id="JAUDCL010000016">
    <property type="protein sequence ID" value="MDM8201576.1"/>
    <property type="molecule type" value="Genomic_DNA"/>
</dbReference>
<comment type="caution">
    <text evidence="1">The sequence shown here is derived from an EMBL/GenBank/DDBJ whole genome shotgun (WGS) entry which is preliminary data.</text>
</comment>
<reference evidence="1 2" key="1">
    <citation type="submission" date="2023-06" db="EMBL/GenBank/DDBJ databases">
        <title>Identification and characterization of horizontal gene transfer across gut microbiota members of farm animals based on homology search.</title>
        <authorList>
            <person name="Schwarzerova J."/>
            <person name="Nykrynova M."/>
            <person name="Jureckova K."/>
            <person name="Cejkova D."/>
            <person name="Rychlik I."/>
        </authorList>
    </citation>
    <scope>NUCLEOTIDE SEQUENCE [LARGE SCALE GENOMIC DNA]</scope>
    <source>
        <strain evidence="1 2">ET340</strain>
    </source>
</reference>
<evidence type="ECO:0000313" key="2">
    <source>
        <dbReference type="Proteomes" id="UP001529380"/>
    </source>
</evidence>
<dbReference type="RefSeq" id="WP_289600099.1">
    <property type="nucleotide sequence ID" value="NZ_JAUDCL010000016.1"/>
</dbReference>
<organism evidence="1 2">
    <name type="scientific">Allofournierella massiliensis</name>
    <dbReference type="NCBI Taxonomy" id="1650663"/>
    <lineage>
        <taxon>Bacteria</taxon>
        <taxon>Bacillati</taxon>
        <taxon>Bacillota</taxon>
        <taxon>Clostridia</taxon>
        <taxon>Eubacteriales</taxon>
        <taxon>Oscillospiraceae</taxon>
        <taxon>Allofournierella</taxon>
    </lineage>
</organism>
<accession>A0ABT7URQ8</accession>
<keyword evidence="2" id="KW-1185">Reference proteome</keyword>
<name>A0ABT7URQ8_9FIRM</name>
<evidence type="ECO:0000313" key="1">
    <source>
        <dbReference type="EMBL" id="MDM8201576.1"/>
    </source>
</evidence>
<sequence>MKYEQLTAEQALLKGKELPFVFARCLSKVKFGTNTEQLEPEEILEARFFDSSQEIRLFRRQGQLEAACLTQEPTDDCLEEEYEIANQELFGQSFTISKYLKEDDDGQTIVEATRLTGWKGGK</sequence>
<dbReference type="Proteomes" id="UP001529380">
    <property type="component" value="Unassembled WGS sequence"/>
</dbReference>
<proteinExistence type="predicted"/>
<gene>
    <name evidence="1" type="ORF">QUW08_09790</name>
</gene>